<reference evidence="2 3" key="1">
    <citation type="submission" date="2006-04" db="EMBL/GenBank/DDBJ databases">
        <authorList>
            <person name="Nierman W.C."/>
        </authorList>
    </citation>
    <scope>NUCLEOTIDE SEQUENCE [LARGE SCALE GENOMIC DNA]</scope>
    <source>
        <strain evidence="2 3">DW4/3-1</strain>
    </source>
</reference>
<feature type="region of interest" description="Disordered" evidence="1">
    <location>
        <begin position="100"/>
        <end position="148"/>
    </location>
</feature>
<feature type="region of interest" description="Disordered" evidence="1">
    <location>
        <begin position="305"/>
        <end position="416"/>
    </location>
</feature>
<dbReference type="AntiFam" id="ANF00095">
    <property type="entry name" value="Shadow ORF (opposite ABC transporters)"/>
</dbReference>
<name>Q09DS9_STIAD</name>
<evidence type="ECO:0000313" key="3">
    <source>
        <dbReference type="Proteomes" id="UP000032702"/>
    </source>
</evidence>
<dbReference type="AlphaFoldDB" id="Q09DS9"/>
<accession>Q09DS9</accession>
<feature type="compositionally biased region" description="Basic residues" evidence="1">
    <location>
        <begin position="52"/>
        <end position="63"/>
    </location>
</feature>
<evidence type="ECO:0000256" key="1">
    <source>
        <dbReference type="SAM" id="MobiDB-lite"/>
    </source>
</evidence>
<feature type="compositionally biased region" description="Low complexity" evidence="1">
    <location>
        <begin position="101"/>
        <end position="118"/>
    </location>
</feature>
<sequence length="490" mass="53112">MPLPTQEEARRLRPLSPHARHLGGRPGIRWRILEHHGLSRHLQARPVPGTQRRLRSPAHRQLHPRAPGGELHPGPLELAREHLRAQGSSHRHHVPVRHEPQALGPQGQQHGPLGLPLQWKNPERRPRPVAEGAAGHQVGAPEKPRHEGVARRGVDGLGRPGLLHLPGAHHRQPVREGHGLLLIVRDEHHGRLQGLEHPAHLAPGGGPQRRIEAGEGLIEEQHPRSRGQRPGQRHPLLLTSRKRMGHPRLETAQPEQLQHGAGAGHLLPARQRIEAKGDVVQHGQVGEEGEVLKHHAHPALVRRKERVRPGQQTALQRDGPGLRPLETGHQPQRRRLAAARGANQGQRLARGQLQAKPIHRGGAASGVTQGDVIEREQRHRVLARTPIPHPGRAPSSWESNRPTPRAETAISTSADGAAWANRPSAVALQTRVASVSKPMGASNSVAGSSFMAVRKTSAAPASHPGVMRGTVTRAKTEGGVCPSVAAASAR</sequence>
<dbReference type="Proteomes" id="UP000032702">
    <property type="component" value="Unassembled WGS sequence"/>
</dbReference>
<gene>
    <name evidence="2" type="ORF">STIAU_5597</name>
</gene>
<evidence type="ECO:0000313" key="2">
    <source>
        <dbReference type="EMBL" id="EAU69883.1"/>
    </source>
</evidence>
<comment type="caution">
    <text evidence="2">The sequence shown here is derived from an EMBL/GenBank/DDBJ whole genome shotgun (WGS) entry which is preliminary data.</text>
</comment>
<dbReference type="AntiFam" id="ANF00142">
    <property type="entry name" value="Shadow ORF (opposite yadG)"/>
</dbReference>
<proteinExistence type="predicted"/>
<feature type="region of interest" description="Disordered" evidence="1">
    <location>
        <begin position="1"/>
        <end position="24"/>
    </location>
</feature>
<dbReference type="EMBL" id="AAMD01000002">
    <property type="protein sequence ID" value="EAU69883.1"/>
    <property type="molecule type" value="Genomic_DNA"/>
</dbReference>
<protein>
    <submittedName>
        <fullName evidence="2">Permeases of the major facilitator superfamily</fullName>
    </submittedName>
</protein>
<organism evidence="2 3">
    <name type="scientific">Stigmatella aurantiaca (strain DW4/3-1)</name>
    <dbReference type="NCBI Taxonomy" id="378806"/>
    <lineage>
        <taxon>Bacteria</taxon>
        <taxon>Pseudomonadati</taxon>
        <taxon>Myxococcota</taxon>
        <taxon>Myxococcia</taxon>
        <taxon>Myxococcales</taxon>
        <taxon>Cystobacterineae</taxon>
        <taxon>Archangiaceae</taxon>
        <taxon>Stigmatella</taxon>
    </lineage>
</organism>
<feature type="region of interest" description="Disordered" evidence="1">
    <location>
        <begin position="41"/>
        <end position="75"/>
    </location>
</feature>